<reference evidence="2 3" key="1">
    <citation type="journal article" date="2019" name="Genome Biol. Evol.">
        <title>Insights into the evolution of the New World diploid cottons (Gossypium, subgenus Houzingenia) based on genome sequencing.</title>
        <authorList>
            <person name="Grover C.E."/>
            <person name="Arick M.A. 2nd"/>
            <person name="Thrash A."/>
            <person name="Conover J.L."/>
            <person name="Sanders W.S."/>
            <person name="Peterson D.G."/>
            <person name="Frelichowski J.E."/>
            <person name="Scheffler J.A."/>
            <person name="Scheffler B.E."/>
            <person name="Wendel J.F."/>
        </authorList>
    </citation>
    <scope>NUCLEOTIDE SEQUENCE [LARGE SCALE GENOMIC DNA]</scope>
    <source>
        <strain evidence="2">157</strain>
        <tissue evidence="2">Leaf</tissue>
    </source>
</reference>
<dbReference type="Proteomes" id="UP000593572">
    <property type="component" value="Unassembled WGS sequence"/>
</dbReference>
<feature type="non-terminal residue" evidence="2">
    <location>
        <position position="24"/>
    </location>
</feature>
<feature type="compositionally biased region" description="Polar residues" evidence="1">
    <location>
        <begin position="1"/>
        <end position="18"/>
    </location>
</feature>
<organism evidence="2 3">
    <name type="scientific">Gossypium lobatum</name>
    <dbReference type="NCBI Taxonomy" id="34289"/>
    <lineage>
        <taxon>Eukaryota</taxon>
        <taxon>Viridiplantae</taxon>
        <taxon>Streptophyta</taxon>
        <taxon>Embryophyta</taxon>
        <taxon>Tracheophyta</taxon>
        <taxon>Spermatophyta</taxon>
        <taxon>Magnoliopsida</taxon>
        <taxon>eudicotyledons</taxon>
        <taxon>Gunneridae</taxon>
        <taxon>Pentapetalae</taxon>
        <taxon>rosids</taxon>
        <taxon>malvids</taxon>
        <taxon>Malvales</taxon>
        <taxon>Malvaceae</taxon>
        <taxon>Malvoideae</taxon>
        <taxon>Gossypium</taxon>
    </lineage>
</organism>
<evidence type="ECO:0000313" key="2">
    <source>
        <dbReference type="EMBL" id="MBA0553566.1"/>
    </source>
</evidence>
<dbReference type="AlphaFoldDB" id="A0A7J8LMA2"/>
<evidence type="ECO:0000256" key="1">
    <source>
        <dbReference type="SAM" id="MobiDB-lite"/>
    </source>
</evidence>
<name>A0A7J8LMA2_9ROSI</name>
<gene>
    <name evidence="2" type="ORF">Golob_012739</name>
</gene>
<protein>
    <submittedName>
        <fullName evidence="2">Uncharacterized protein</fullName>
    </submittedName>
</protein>
<comment type="caution">
    <text evidence="2">The sequence shown here is derived from an EMBL/GenBank/DDBJ whole genome shotgun (WGS) entry which is preliminary data.</text>
</comment>
<evidence type="ECO:0000313" key="3">
    <source>
        <dbReference type="Proteomes" id="UP000593572"/>
    </source>
</evidence>
<accession>A0A7J8LMA2</accession>
<proteinExistence type="predicted"/>
<keyword evidence="3" id="KW-1185">Reference proteome</keyword>
<feature type="region of interest" description="Disordered" evidence="1">
    <location>
        <begin position="1"/>
        <end position="24"/>
    </location>
</feature>
<dbReference type="EMBL" id="JABEZX010000004">
    <property type="protein sequence ID" value="MBA0553566.1"/>
    <property type="molecule type" value="Genomic_DNA"/>
</dbReference>
<sequence length="24" mass="2452">MSTELTSIGDNITPPSSKDSGKSV</sequence>